<name>A0ABU4A0P5_9SPHN</name>
<dbReference type="Proteomes" id="UP001185984">
    <property type="component" value="Unassembled WGS sequence"/>
</dbReference>
<proteinExistence type="predicted"/>
<dbReference type="EMBL" id="JAPTHD010000010">
    <property type="protein sequence ID" value="MDV5825352.1"/>
    <property type="molecule type" value="Genomic_DNA"/>
</dbReference>
<sequence>MDDYDTLEKRFFPDARCIAVLAELNAWTPVNAILKSARHLEGRRLPEDDLDSRLIMPMEHGHLFEAVFMRTIQWLVESYRLPEAKLLLAREIDPAISDTTASRLRAARFHPTINSAPLNLFDSKALPPPEGPNVFLIDDEPIVIELLQAPLRCLMDILTFSFEKAEDMSQLRAETKQKTGGAPTIYHRPYADSRLYATLEALCYFAHGLEIGPFPASDGRSEIDLSYRAVNVRSRPPIDPKLLGIARGMMEDLLRGLE</sequence>
<gene>
    <name evidence="1" type="ORF">O0R41_17240</name>
</gene>
<keyword evidence="2" id="KW-1185">Reference proteome</keyword>
<protein>
    <submittedName>
        <fullName evidence="1">Uncharacterized protein</fullName>
    </submittedName>
</protein>
<comment type="caution">
    <text evidence="1">The sequence shown here is derived from an EMBL/GenBank/DDBJ whole genome shotgun (WGS) entry which is preliminary data.</text>
</comment>
<evidence type="ECO:0000313" key="2">
    <source>
        <dbReference type="Proteomes" id="UP001185984"/>
    </source>
</evidence>
<dbReference type="RefSeq" id="WP_317517865.1">
    <property type="nucleotide sequence ID" value="NZ_JAPTHD010000010.1"/>
</dbReference>
<organism evidence="1 2">
    <name type="scientific">Sphingobium naphthae</name>
    <dbReference type="NCBI Taxonomy" id="1886786"/>
    <lineage>
        <taxon>Bacteria</taxon>
        <taxon>Pseudomonadati</taxon>
        <taxon>Pseudomonadota</taxon>
        <taxon>Alphaproteobacteria</taxon>
        <taxon>Sphingomonadales</taxon>
        <taxon>Sphingomonadaceae</taxon>
        <taxon>Sphingobium</taxon>
    </lineage>
</organism>
<accession>A0ABU4A0P5</accession>
<reference evidence="2" key="1">
    <citation type="journal article" date="2022" name="J Environ Chem Eng">
        <title>Biodegradation of petroleum oil using a constructed nonpathogenic and heavy metal-tolerant bacterial consortium isolated from marine sponges.</title>
        <authorList>
            <person name="Dechsakulwatana C."/>
            <person name="Rungsihiranrut A."/>
            <person name="Muangchinda C."/>
            <person name="Ningthoujam R."/>
            <person name="Klankeo P."/>
            <person name="Pinyakong O."/>
        </authorList>
    </citation>
    <scope>NUCLEOTIDE SEQUENCE [LARGE SCALE GENOMIC DNA]</scope>
    <source>
        <strain evidence="2">MO2-4</strain>
    </source>
</reference>
<evidence type="ECO:0000313" key="1">
    <source>
        <dbReference type="EMBL" id="MDV5825352.1"/>
    </source>
</evidence>